<keyword evidence="2 5" id="KW-0808">Transferase</keyword>
<dbReference type="PANTHER" id="PTHR22807:SF53">
    <property type="entry name" value="RIBOSOMAL RNA SMALL SUBUNIT METHYLTRANSFERASE B-RELATED"/>
    <property type="match status" value="1"/>
</dbReference>
<keyword evidence="9" id="KW-1185">Reference proteome</keyword>
<dbReference type="GO" id="GO:0006355">
    <property type="term" value="P:regulation of DNA-templated transcription"/>
    <property type="evidence" value="ECO:0007669"/>
    <property type="project" value="InterPro"/>
</dbReference>
<feature type="region of interest" description="Disordered" evidence="6">
    <location>
        <begin position="1"/>
        <end position="32"/>
    </location>
</feature>
<dbReference type="GO" id="GO:0003723">
    <property type="term" value="F:RNA binding"/>
    <property type="evidence" value="ECO:0007669"/>
    <property type="project" value="UniProtKB-UniRule"/>
</dbReference>
<dbReference type="PRINTS" id="PR02008">
    <property type="entry name" value="RCMTFAMILY"/>
</dbReference>
<dbReference type="OrthoDB" id="9810297at2"/>
<feature type="compositionally biased region" description="Basic residues" evidence="6">
    <location>
        <begin position="7"/>
        <end position="19"/>
    </location>
</feature>
<dbReference type="KEGG" id="tfa:BW733_16480"/>
<feature type="binding site" evidence="5">
    <location>
        <position position="331"/>
    </location>
    <ligand>
        <name>S-adenosyl-L-methionine</name>
        <dbReference type="ChEBI" id="CHEBI:59789"/>
    </ligand>
</feature>
<evidence type="ECO:0000256" key="3">
    <source>
        <dbReference type="ARBA" id="ARBA00022691"/>
    </source>
</evidence>
<proteinExistence type="inferred from homology"/>
<evidence type="ECO:0000256" key="2">
    <source>
        <dbReference type="ARBA" id="ARBA00022679"/>
    </source>
</evidence>
<dbReference type="InterPro" id="IPR029063">
    <property type="entry name" value="SAM-dependent_MTases_sf"/>
</dbReference>
<dbReference type="InterPro" id="IPR035926">
    <property type="entry name" value="NusB-like_sf"/>
</dbReference>
<dbReference type="InterPro" id="IPR001678">
    <property type="entry name" value="MeTrfase_RsmB-F_NOP2_dom"/>
</dbReference>
<dbReference type="InterPro" id="IPR006027">
    <property type="entry name" value="NusB_RsmB_TIM44"/>
</dbReference>
<keyword evidence="4 5" id="KW-0694">RNA-binding</keyword>
<dbReference type="PROSITE" id="PS51686">
    <property type="entry name" value="SAM_MT_RSMB_NOP"/>
    <property type="match status" value="1"/>
</dbReference>
<feature type="binding site" evidence="5">
    <location>
        <position position="305"/>
    </location>
    <ligand>
        <name>S-adenosyl-L-methionine</name>
        <dbReference type="ChEBI" id="CHEBI:59789"/>
    </ligand>
</feature>
<feature type="active site" description="Nucleophile" evidence="5">
    <location>
        <position position="400"/>
    </location>
</feature>
<evidence type="ECO:0000259" key="7">
    <source>
        <dbReference type="PROSITE" id="PS51686"/>
    </source>
</evidence>
<protein>
    <submittedName>
        <fullName evidence="8">rRNA cytosine-C5-methylase</fullName>
    </submittedName>
</protein>
<sequence>MSAPRGGGRRGQRPQRPRGPRPEEGQGSGARRVAFDVLRQVTGEDAYANLALAKRLATAGLSTRDAGLVTELVAGTCRLMGTYDLIIEAAAGRRLSTLQPAVVDLLRLGAHQGLGMGLKRYAAVGTTVDLARASVGQRVTGLVNAVMRKITAQDLEAWLDELASGTDELSAVALRGHHPRWIVEAYADLLPREELPAALEANNAAPQPTLVVRPGLATVEDLTDAAPTRFSPFGATADGVPADQAAVRDGRAGVQDEGSQLVAWALSRVEAPSGPWLDMCAGPGGKAALLAGLARDEGTWLLASEAQEHRARLVAEALSAYPDGHAVITADATMPAWGRSFAKVMVDVPCSGLGALRRRPDSRWRRDPSDVTALGDLQRALLRSAIASTVPGGVVAYVTCSPHRSETTDVVDAVLAETDGVERLVAASYLPGVPDSALGDDVQLWPQRHGTDAMYLALLRVG</sequence>
<reference evidence="8 9" key="1">
    <citation type="journal article" date="2008" name="Int. J. Syst. Evol. Microbiol.">
        <title>Tessaracoccus flavescens sp. nov., isolated from marine sediment.</title>
        <authorList>
            <person name="Lee D.W."/>
            <person name="Lee S.D."/>
        </authorList>
    </citation>
    <scope>NUCLEOTIDE SEQUENCE [LARGE SCALE GENOMIC DNA]</scope>
    <source>
        <strain evidence="8 9">SST-39T</strain>
    </source>
</reference>
<dbReference type="EMBL" id="CP019607">
    <property type="protein sequence ID" value="AQP52182.1"/>
    <property type="molecule type" value="Genomic_DNA"/>
</dbReference>
<dbReference type="Gene3D" id="1.10.940.10">
    <property type="entry name" value="NusB-like"/>
    <property type="match status" value="1"/>
</dbReference>
<dbReference type="SUPFAM" id="SSF48013">
    <property type="entry name" value="NusB-like"/>
    <property type="match status" value="1"/>
</dbReference>
<dbReference type="Pfam" id="PF01029">
    <property type="entry name" value="NusB"/>
    <property type="match status" value="1"/>
</dbReference>
<name>A0A1Q2D1F3_9ACTN</name>
<dbReference type="Proteomes" id="UP000188235">
    <property type="component" value="Chromosome"/>
</dbReference>
<dbReference type="Gene3D" id="3.40.50.150">
    <property type="entry name" value="Vaccinia Virus protein VP39"/>
    <property type="match status" value="1"/>
</dbReference>
<dbReference type="Pfam" id="PF01189">
    <property type="entry name" value="Methyltr_RsmB-F"/>
    <property type="match status" value="1"/>
</dbReference>
<evidence type="ECO:0000256" key="5">
    <source>
        <dbReference type="PROSITE-ProRule" id="PRU01023"/>
    </source>
</evidence>
<dbReference type="GO" id="GO:0008173">
    <property type="term" value="F:RNA methyltransferase activity"/>
    <property type="evidence" value="ECO:0007669"/>
    <property type="project" value="InterPro"/>
</dbReference>
<accession>A0A1Q2D1F3</accession>
<evidence type="ECO:0000313" key="8">
    <source>
        <dbReference type="EMBL" id="AQP52182.1"/>
    </source>
</evidence>
<dbReference type="GO" id="GO:0001510">
    <property type="term" value="P:RNA methylation"/>
    <property type="evidence" value="ECO:0007669"/>
    <property type="project" value="InterPro"/>
</dbReference>
<dbReference type="AlphaFoldDB" id="A0A1Q2D1F3"/>
<dbReference type="InterPro" id="IPR023267">
    <property type="entry name" value="RCMT"/>
</dbReference>
<gene>
    <name evidence="8" type="ORF">BW733_16480</name>
</gene>
<dbReference type="PANTHER" id="PTHR22807">
    <property type="entry name" value="NOP2 YEAST -RELATED NOL1/NOP2/FMU SUN DOMAIN-CONTAINING"/>
    <property type="match status" value="1"/>
</dbReference>
<feature type="domain" description="SAM-dependent MTase RsmB/NOP-type" evidence="7">
    <location>
        <begin position="182"/>
        <end position="462"/>
    </location>
</feature>
<evidence type="ECO:0000256" key="4">
    <source>
        <dbReference type="ARBA" id="ARBA00022884"/>
    </source>
</evidence>
<evidence type="ECO:0000256" key="1">
    <source>
        <dbReference type="ARBA" id="ARBA00022603"/>
    </source>
</evidence>
<comment type="similarity">
    <text evidence="5">Belongs to the class I-like SAM-binding methyltransferase superfamily. RsmB/NOP family.</text>
</comment>
<feature type="binding site" evidence="5">
    <location>
        <position position="347"/>
    </location>
    <ligand>
        <name>S-adenosyl-L-methionine</name>
        <dbReference type="ChEBI" id="CHEBI:59789"/>
    </ligand>
</feature>
<evidence type="ECO:0000313" key="9">
    <source>
        <dbReference type="Proteomes" id="UP000188235"/>
    </source>
</evidence>
<feature type="binding site" evidence="5">
    <location>
        <begin position="280"/>
        <end position="286"/>
    </location>
    <ligand>
        <name>S-adenosyl-L-methionine</name>
        <dbReference type="ChEBI" id="CHEBI:59789"/>
    </ligand>
</feature>
<evidence type="ECO:0000256" key="6">
    <source>
        <dbReference type="SAM" id="MobiDB-lite"/>
    </source>
</evidence>
<organism evidence="8 9">
    <name type="scientific">Tessaracoccus flavescens</name>
    <dbReference type="NCBI Taxonomy" id="399497"/>
    <lineage>
        <taxon>Bacteria</taxon>
        <taxon>Bacillati</taxon>
        <taxon>Actinomycetota</taxon>
        <taxon>Actinomycetes</taxon>
        <taxon>Propionibacteriales</taxon>
        <taxon>Propionibacteriaceae</taxon>
        <taxon>Tessaracoccus</taxon>
    </lineage>
</organism>
<keyword evidence="3 5" id="KW-0949">S-adenosyl-L-methionine</keyword>
<dbReference type="SUPFAM" id="SSF53335">
    <property type="entry name" value="S-adenosyl-L-methionine-dependent methyltransferases"/>
    <property type="match status" value="1"/>
</dbReference>
<dbReference type="STRING" id="399497.BW733_16480"/>
<dbReference type="InterPro" id="IPR049560">
    <property type="entry name" value="MeTrfase_RsmB-F_NOP2_cat"/>
</dbReference>
<keyword evidence="1 5" id="KW-0489">Methyltransferase</keyword>